<gene>
    <name evidence="3" type="ORF">GFSPODELE1_LOCUS1867</name>
</gene>
<evidence type="ECO:0000259" key="2">
    <source>
        <dbReference type="Pfam" id="PF20151"/>
    </source>
</evidence>
<keyword evidence="1" id="KW-0812">Transmembrane</keyword>
<feature type="transmembrane region" description="Helical" evidence="1">
    <location>
        <begin position="226"/>
        <end position="243"/>
    </location>
</feature>
<feature type="transmembrane region" description="Helical" evidence="1">
    <location>
        <begin position="148"/>
        <end position="169"/>
    </location>
</feature>
<keyword evidence="1" id="KW-0472">Membrane</keyword>
<dbReference type="EMBL" id="OZ037953">
    <property type="protein sequence ID" value="CAL1697813.1"/>
    <property type="molecule type" value="Genomic_DNA"/>
</dbReference>
<reference evidence="4" key="1">
    <citation type="submission" date="2024-04" db="EMBL/GenBank/DDBJ databases">
        <authorList>
            <person name="Shaw F."/>
            <person name="Minotto A."/>
        </authorList>
    </citation>
    <scope>NUCLEOTIDE SEQUENCE [LARGE SCALE GENOMIC DNA]</scope>
</reference>
<organism evidence="3 4">
    <name type="scientific">Somion occarium</name>
    <dbReference type="NCBI Taxonomy" id="3059160"/>
    <lineage>
        <taxon>Eukaryota</taxon>
        <taxon>Fungi</taxon>
        <taxon>Dikarya</taxon>
        <taxon>Basidiomycota</taxon>
        <taxon>Agaricomycotina</taxon>
        <taxon>Agaricomycetes</taxon>
        <taxon>Polyporales</taxon>
        <taxon>Cerrenaceae</taxon>
        <taxon>Somion</taxon>
    </lineage>
</organism>
<dbReference type="Proteomes" id="UP001497453">
    <property type="component" value="Chromosome 10"/>
</dbReference>
<accession>A0ABP1CSX4</accession>
<proteinExistence type="predicted"/>
<evidence type="ECO:0000256" key="1">
    <source>
        <dbReference type="SAM" id="Phobius"/>
    </source>
</evidence>
<keyword evidence="1" id="KW-1133">Transmembrane helix</keyword>
<protein>
    <recommendedName>
        <fullName evidence="2">DUF6533 domain-containing protein</fullName>
    </recommendedName>
</protein>
<dbReference type="InterPro" id="IPR045340">
    <property type="entry name" value="DUF6533"/>
</dbReference>
<feature type="transmembrane region" description="Helical" evidence="1">
    <location>
        <begin position="190"/>
        <end position="211"/>
    </location>
</feature>
<dbReference type="Pfam" id="PF20151">
    <property type="entry name" value="DUF6533"/>
    <property type="match status" value="1"/>
</dbReference>
<sequence length="276" mass="30805">MDPPSSFPIDPKAIAVIVHSLWAARYLSVVGLVALLYDHFLTLKDEIQLIWFSPSWGVIKWAFLYNRYVVEISLILAAYVQAGFAPSLSDLRYLAVVSMAFSNFVMVIQIYTATVICAALTLQEVHATIVHLPIAGMNTCGLSKKPPFLIGVWAGMTAFDVFILLLTLGNSLDRPHRQHIGVLSTLYRDGAIFFTALLSLRVMNFILGIIADTSQILIGSLLTRTPYSFSWAMVSVTLSRLILRIEALKHNRQSLHIWESPPGIIEMETRVDIDTK</sequence>
<feature type="domain" description="DUF6533" evidence="2">
    <location>
        <begin position="26"/>
        <end position="69"/>
    </location>
</feature>
<feature type="transmembrane region" description="Helical" evidence="1">
    <location>
        <begin position="13"/>
        <end position="37"/>
    </location>
</feature>
<keyword evidence="4" id="KW-1185">Reference proteome</keyword>
<feature type="transmembrane region" description="Helical" evidence="1">
    <location>
        <begin position="101"/>
        <end position="122"/>
    </location>
</feature>
<evidence type="ECO:0000313" key="3">
    <source>
        <dbReference type="EMBL" id="CAL1697813.1"/>
    </source>
</evidence>
<evidence type="ECO:0000313" key="4">
    <source>
        <dbReference type="Proteomes" id="UP001497453"/>
    </source>
</evidence>
<name>A0ABP1CSX4_9APHY</name>